<comment type="caution">
    <text evidence="1">The sequence shown here is derived from an EMBL/GenBank/DDBJ whole genome shotgun (WGS) entry which is preliminary data.</text>
</comment>
<evidence type="ECO:0000313" key="1">
    <source>
        <dbReference type="EMBL" id="NYF50840.1"/>
    </source>
</evidence>
<dbReference type="InterPro" id="IPR010033">
    <property type="entry name" value="HAD_SF_ppase_IIIC"/>
</dbReference>
<dbReference type="AlphaFoldDB" id="A0A7Y9NL51"/>
<dbReference type="InterPro" id="IPR010037">
    <property type="entry name" value="FkbH_domain"/>
</dbReference>
<accession>A0A7Y9NL51</accession>
<dbReference type="InterPro" id="IPR016181">
    <property type="entry name" value="Acyl_CoA_acyltransferase"/>
</dbReference>
<dbReference type="InterPro" id="IPR036412">
    <property type="entry name" value="HAD-like_sf"/>
</dbReference>
<name>A0A7Y9NL51_9BACT</name>
<dbReference type="Proteomes" id="UP000534186">
    <property type="component" value="Unassembled WGS sequence"/>
</dbReference>
<proteinExistence type="predicted"/>
<dbReference type="SUPFAM" id="SSF55729">
    <property type="entry name" value="Acyl-CoA N-acyltransferases (Nat)"/>
    <property type="match status" value="1"/>
</dbReference>
<organism evidence="1 2">
    <name type="scientific">Tunturiibacter lichenicola</name>
    <dbReference type="NCBI Taxonomy" id="2051959"/>
    <lineage>
        <taxon>Bacteria</taxon>
        <taxon>Pseudomonadati</taxon>
        <taxon>Acidobacteriota</taxon>
        <taxon>Terriglobia</taxon>
        <taxon>Terriglobales</taxon>
        <taxon>Acidobacteriaceae</taxon>
        <taxon>Tunturiibacter</taxon>
    </lineage>
</organism>
<dbReference type="InterPro" id="IPR023214">
    <property type="entry name" value="HAD_sf"/>
</dbReference>
<evidence type="ECO:0000313" key="2">
    <source>
        <dbReference type="Proteomes" id="UP000534186"/>
    </source>
</evidence>
<dbReference type="NCBIfam" id="TIGR01686">
    <property type="entry name" value="FkbH"/>
    <property type="match status" value="1"/>
</dbReference>
<dbReference type="SUPFAM" id="SSF56784">
    <property type="entry name" value="HAD-like"/>
    <property type="match status" value="1"/>
</dbReference>
<dbReference type="Gene3D" id="3.40.630.30">
    <property type="match status" value="1"/>
</dbReference>
<protein>
    <submittedName>
        <fullName evidence="1">FkbH-like protein</fullName>
    </submittedName>
</protein>
<dbReference type="Gene3D" id="3.40.50.1110">
    <property type="entry name" value="SGNH hydrolase"/>
    <property type="match status" value="1"/>
</dbReference>
<sequence length="649" mass="69840">MQSDTERQELRRAIKEAATSQDAATAVGVARKLLATSSKPADVMFCASSFTALGDALVSQLQARRLKTHIVRSVTIEPILPSLTTEAVLSNYVLDLNIGGYGSYVDELLNPLSALAKFKPDLVFILLDLEDIAGRLPDLCADGIGDAVEVEIEESVTRIAQLLGNFRSGSSARILFQGCVVPDQTSLGDVGEANLPHSLTNAVYQLNQKLAALCRSVSDCVFFDVDHLAARHGRASWRDARMFLASRLPVASACFGAYSRGLVRSFSPLFRAPRKVLCTDLDNTLWGGVLGEEGPEGIATGSAFPGNCYLEYQRYLKQLSSRGILLAIVSKNNDADVREAFQIRAADLGLTLNHFVATKISWNEKATSIRELAEELSLGLDSFVFVDDNPVECEAIRQQLPEVAVIAAPVEEPWKLVELLSSQPFFDAAVVTDDDLNRLNEYKAQAQRAELANTAGDRDEFLASLEIVCTFLSALDAPLARSVQLLAKTNQFNLTTRRHSTAEVEEFASAAGGQAIAVRVRDRFGDAGVVGLALARTIGGTCSIDSLLLSCRVIGRGIETALLAHLGANAVRAGATRLVGEFIPTKKNSPCADFYLDHGFVKDASSSGASPDSIFYQLDLTTAAPESPKWLTLEGNESNEFSASAVVAS</sequence>
<dbReference type="SUPFAM" id="SSF52266">
    <property type="entry name" value="SGNH hydrolase"/>
    <property type="match status" value="1"/>
</dbReference>
<reference evidence="1 2" key="1">
    <citation type="submission" date="2020-07" db="EMBL/GenBank/DDBJ databases">
        <title>Genomic Encyclopedia of Type Strains, Phase IV (KMG-V): Genome sequencing to study the core and pangenomes of soil and plant-associated prokaryotes.</title>
        <authorList>
            <person name="Whitman W."/>
        </authorList>
    </citation>
    <scope>NUCLEOTIDE SEQUENCE [LARGE SCALE GENOMIC DNA]</scope>
    <source>
        <strain evidence="1 2">M8UP30</strain>
    </source>
</reference>
<dbReference type="Gene3D" id="3.40.50.1000">
    <property type="entry name" value="HAD superfamily/HAD-like"/>
    <property type="match status" value="1"/>
</dbReference>
<dbReference type="EMBL" id="JACCCV010000001">
    <property type="protein sequence ID" value="NYF50840.1"/>
    <property type="molecule type" value="Genomic_DNA"/>
</dbReference>
<dbReference type="InterPro" id="IPR036514">
    <property type="entry name" value="SGNH_hydro_sf"/>
</dbReference>
<gene>
    <name evidence="1" type="ORF">HDF12_001205</name>
</gene>
<dbReference type="GO" id="GO:0016788">
    <property type="term" value="F:hydrolase activity, acting on ester bonds"/>
    <property type="evidence" value="ECO:0007669"/>
    <property type="project" value="UniProtKB-ARBA"/>
</dbReference>
<dbReference type="NCBIfam" id="TIGR01681">
    <property type="entry name" value="HAD-SF-IIIC"/>
    <property type="match status" value="1"/>
</dbReference>